<evidence type="ECO:0000256" key="1">
    <source>
        <dbReference type="ARBA" id="ARBA00006209"/>
    </source>
</evidence>
<proteinExistence type="inferred from homology"/>
<keyword evidence="4" id="KW-1185">Reference proteome</keyword>
<name>A0AAD5CTP9_AMBAR</name>
<organism evidence="3 4">
    <name type="scientific">Ambrosia artemisiifolia</name>
    <name type="common">Common ragweed</name>
    <dbReference type="NCBI Taxonomy" id="4212"/>
    <lineage>
        <taxon>Eukaryota</taxon>
        <taxon>Viridiplantae</taxon>
        <taxon>Streptophyta</taxon>
        <taxon>Embryophyta</taxon>
        <taxon>Tracheophyta</taxon>
        <taxon>Spermatophyta</taxon>
        <taxon>Magnoliopsida</taxon>
        <taxon>eudicotyledons</taxon>
        <taxon>Gunneridae</taxon>
        <taxon>Pentapetalae</taxon>
        <taxon>asterids</taxon>
        <taxon>campanulids</taxon>
        <taxon>Asterales</taxon>
        <taxon>Asteraceae</taxon>
        <taxon>Asteroideae</taxon>
        <taxon>Heliantheae alliance</taxon>
        <taxon>Heliantheae</taxon>
        <taxon>Ambrosia</taxon>
    </lineage>
</organism>
<evidence type="ECO:0000313" key="4">
    <source>
        <dbReference type="Proteomes" id="UP001206925"/>
    </source>
</evidence>
<dbReference type="EMBL" id="JAMZMK010006605">
    <property type="protein sequence ID" value="KAI7748073.1"/>
    <property type="molecule type" value="Genomic_DNA"/>
</dbReference>
<dbReference type="Proteomes" id="UP001206925">
    <property type="component" value="Unassembled WGS sequence"/>
</dbReference>
<evidence type="ECO:0000313" key="3">
    <source>
        <dbReference type="EMBL" id="KAI7748073.1"/>
    </source>
</evidence>
<feature type="non-terminal residue" evidence="3">
    <location>
        <position position="1"/>
    </location>
</feature>
<accession>A0AAD5CTP9</accession>
<evidence type="ECO:0000259" key="2">
    <source>
        <dbReference type="Pfam" id="PF19274"/>
    </source>
</evidence>
<gene>
    <name evidence="3" type="ORF">M8C21_012862</name>
</gene>
<feature type="domain" description="PI4-kinase N-terminal" evidence="2">
    <location>
        <begin position="1"/>
        <end position="473"/>
    </location>
</feature>
<comment type="caution">
    <text evidence="3">The sequence shown here is derived from an EMBL/GenBank/DDBJ whole genome shotgun (WGS) entry which is preliminary data.</text>
</comment>
<reference evidence="3" key="1">
    <citation type="submission" date="2022-06" db="EMBL/GenBank/DDBJ databases">
        <title>Uncovering the hologenomic basis of an extraordinary plant invasion.</title>
        <authorList>
            <person name="Bieker V.C."/>
            <person name="Martin M.D."/>
            <person name="Gilbert T."/>
            <person name="Hodgins K."/>
            <person name="Battlay P."/>
            <person name="Petersen B."/>
            <person name="Wilson J."/>
        </authorList>
    </citation>
    <scope>NUCLEOTIDE SEQUENCE</scope>
    <source>
        <strain evidence="3">AA19_3_7</strain>
        <tissue evidence="3">Leaf</tissue>
    </source>
</reference>
<dbReference type="AlphaFoldDB" id="A0AAD5CTP9"/>
<sequence>MKLSVYKAAAKLKVKSHVFPDLDGKVSKKLLHGALALLVEAAEACLYSVWRRLRTCEELFDSLLDGISKIAFTRGGHLLRVLLIRFKQLVLLTCAQAESSGNSQGAMFDSVLKTSCEIIEYGWTKDRTPVDTFITGLAKSIREHNEYEEKDAKELNVQVNVIRLLAELNVQVNKAEVVDTILPLFIENLEEGDASTPGLLRLRILDAVSRMASLGFEKSYREVVVLMMRSYLSKLSSIASAESNTLPEDANSERLEGVLVCQSNADSFFGAEGITYSRFELIARDLTNATLRVDFRQRLLSLCSDVGLAAESKFGSCGADFLGPLLPAVAEICSDFDPTVDIEPSLLKLFRNLWFYIALFGLAPPVVESPKSNSTTSSNAGSITAVSIQAVNGPYMWNPYWCYAVKRISQGTPPLVVSSVKWLEDELELNALHNPGSRRGSGNEKAAANQRAALSAALGGRVEVWNMSTISGI</sequence>
<dbReference type="InterPro" id="IPR045495">
    <property type="entry name" value="PI4K_N"/>
</dbReference>
<comment type="similarity">
    <text evidence="1">Belongs to the PI3/PI4-kinase family. Type III PI4K subfamily.</text>
</comment>
<dbReference type="Pfam" id="PF19274">
    <property type="entry name" value="PI4K_N"/>
    <property type="match status" value="1"/>
</dbReference>
<protein>
    <recommendedName>
        <fullName evidence="2">PI4-kinase N-terminal domain-containing protein</fullName>
    </recommendedName>
</protein>